<protein>
    <recommendedName>
        <fullName evidence="3">Granulins domain-containing protein</fullName>
    </recommendedName>
</protein>
<name>A0ABX8B839_9BACT</name>
<dbReference type="RefSeq" id="WP_211423929.1">
    <property type="nucleotide sequence ID" value="NZ_CP072643.1"/>
</dbReference>
<gene>
    <name evidence="1" type="ORF">J8C05_12935</name>
</gene>
<evidence type="ECO:0000313" key="2">
    <source>
        <dbReference type="Proteomes" id="UP000677668"/>
    </source>
</evidence>
<proteinExistence type="predicted"/>
<evidence type="ECO:0000313" key="1">
    <source>
        <dbReference type="EMBL" id="QUV95721.1"/>
    </source>
</evidence>
<keyword evidence="2" id="KW-1185">Reference proteome</keyword>
<dbReference type="EMBL" id="CP072643">
    <property type="protein sequence ID" value="QUV95721.1"/>
    <property type="molecule type" value="Genomic_DNA"/>
</dbReference>
<dbReference type="Proteomes" id="UP000677668">
    <property type="component" value="Chromosome 2"/>
</dbReference>
<reference evidence="1 2" key="1">
    <citation type="submission" date="2021-03" db="EMBL/GenBank/DDBJ databases">
        <title>Genomic and phenotypic characterization of Chloracidobacterium isolates provides evidence for multiple species.</title>
        <authorList>
            <person name="Saini M.K."/>
            <person name="Costas A.M.G."/>
            <person name="Tank M."/>
            <person name="Bryant D.A."/>
        </authorList>
    </citation>
    <scope>NUCLEOTIDE SEQUENCE [LARGE SCALE GENOMIC DNA]</scope>
    <source>
        <strain evidence="1 2">N</strain>
    </source>
</reference>
<organism evidence="1 2">
    <name type="scientific">Chloracidobacterium sp. N</name>
    <dbReference type="NCBI Taxonomy" id="2821540"/>
    <lineage>
        <taxon>Bacteria</taxon>
        <taxon>Pseudomonadati</taxon>
        <taxon>Acidobacteriota</taxon>
        <taxon>Terriglobia</taxon>
        <taxon>Terriglobales</taxon>
        <taxon>Acidobacteriaceae</taxon>
        <taxon>Chloracidobacterium</taxon>
        <taxon>Chloracidobacterium aggregatum</taxon>
    </lineage>
</organism>
<sequence>MLKVIVPALFLMTTFFGGDLATAKTPKATKKAPAACCATKKKETASCCAKPNCCADQACGMGADCCAPGSDCCVDGQCTAGKKAKKTAR</sequence>
<accession>A0ABX8B839</accession>
<evidence type="ECO:0008006" key="3">
    <source>
        <dbReference type="Google" id="ProtNLM"/>
    </source>
</evidence>